<keyword evidence="14" id="KW-1185">Reference proteome</keyword>
<accession>A0A7G1GZY1</accession>
<feature type="binding site" evidence="12">
    <location>
        <position position="248"/>
    </location>
    <ligand>
        <name>Zn(2+)</name>
        <dbReference type="ChEBI" id="CHEBI:29105"/>
    </ligand>
</feature>
<feature type="active site" description="Proton donor" evidence="12">
    <location>
        <position position="275"/>
    </location>
</feature>
<dbReference type="InterPro" id="IPR011334">
    <property type="entry name" value="UDP-acyl_GlcNac_deAcase_C"/>
</dbReference>
<dbReference type="GO" id="GO:0046872">
    <property type="term" value="F:metal ion binding"/>
    <property type="evidence" value="ECO:0007669"/>
    <property type="project" value="UniProtKB-KW"/>
</dbReference>
<dbReference type="NCBIfam" id="TIGR00325">
    <property type="entry name" value="lpxC"/>
    <property type="match status" value="1"/>
</dbReference>
<dbReference type="Pfam" id="PF03331">
    <property type="entry name" value="LpxC"/>
    <property type="match status" value="1"/>
</dbReference>
<feature type="binding site" evidence="12">
    <location>
        <position position="91"/>
    </location>
    <ligand>
        <name>Zn(2+)</name>
        <dbReference type="ChEBI" id="CHEBI:29105"/>
    </ligand>
</feature>
<evidence type="ECO:0000256" key="2">
    <source>
        <dbReference type="ARBA" id="ARBA00002923"/>
    </source>
</evidence>
<dbReference type="EMBL" id="AP022873">
    <property type="protein sequence ID" value="BCB95818.1"/>
    <property type="molecule type" value="Genomic_DNA"/>
</dbReference>
<comment type="cofactor">
    <cofactor evidence="1 12">
        <name>Zn(2+)</name>
        <dbReference type="ChEBI" id="CHEBI:29105"/>
    </cofactor>
</comment>
<keyword evidence="8 12" id="KW-0378">Hydrolase</keyword>
<dbReference type="SUPFAM" id="SSF54211">
    <property type="entry name" value="Ribosomal protein S5 domain 2-like"/>
    <property type="match status" value="2"/>
</dbReference>
<dbReference type="Proteomes" id="UP000516360">
    <property type="component" value="Chromosome"/>
</dbReference>
<dbReference type="InterPro" id="IPR020568">
    <property type="entry name" value="Ribosomal_Su5_D2-typ_SF"/>
</dbReference>
<reference evidence="13 14" key="1">
    <citation type="submission" date="2020-03" db="EMBL/GenBank/DDBJ databases">
        <title>Complete genome sequences of two sulfur-disproportionating bacterial strains T55J and Mzg5.</title>
        <authorList>
            <person name="Umezawa K."/>
            <person name="Kojima H."/>
            <person name="Kato Y."/>
            <person name="Fukui M."/>
        </authorList>
    </citation>
    <scope>NUCLEOTIDE SEQUENCE [LARGE SCALE GENOMIC DNA]</scope>
    <source>
        <strain evidence="13 14">T55J</strain>
    </source>
</reference>
<evidence type="ECO:0000256" key="8">
    <source>
        <dbReference type="ARBA" id="ARBA00022801"/>
    </source>
</evidence>
<evidence type="ECO:0000256" key="6">
    <source>
        <dbReference type="ARBA" id="ARBA00022556"/>
    </source>
</evidence>
<name>A0A7G1GZY1_9BACT</name>
<dbReference type="GO" id="GO:0103117">
    <property type="term" value="F:UDP-3-O-acyl-N-acetylglucosamine deacetylase activity"/>
    <property type="evidence" value="ECO:0007669"/>
    <property type="project" value="UniProtKB-UniRule"/>
</dbReference>
<evidence type="ECO:0000256" key="4">
    <source>
        <dbReference type="ARBA" id="ARBA00012745"/>
    </source>
</evidence>
<comment type="similarity">
    <text evidence="12">Belongs to the LpxC family.</text>
</comment>
<evidence type="ECO:0000256" key="1">
    <source>
        <dbReference type="ARBA" id="ARBA00001947"/>
    </source>
</evidence>
<keyword evidence="9 12" id="KW-0862">Zinc</keyword>
<protein>
    <recommendedName>
        <fullName evidence="4 12">UDP-3-O-acyl-N-acetylglucosamine deacetylase</fullName>
        <shortName evidence="12">UDP-3-O-acyl-GlcNAc deacetylase</shortName>
        <ecNumber evidence="4 12">3.5.1.108</ecNumber>
    </recommendedName>
    <alternativeName>
        <fullName evidence="12">UDP-3-O-[R-3-hydroxymyristoyl]-N-acetylglucosamine deacetylase</fullName>
    </alternativeName>
</protein>
<comment type="function">
    <text evidence="2 12">Catalyzes the hydrolysis of UDP-3-O-myristoyl-N-acetylglucosamine to form UDP-3-O-myristoylglucosamine and acetate, the committed step in lipid A biosynthesis.</text>
</comment>
<dbReference type="InterPro" id="IPR004463">
    <property type="entry name" value="UDP-acyl_GlcNac_deAcase"/>
</dbReference>
<keyword evidence="5 12" id="KW-0444">Lipid biosynthesis</keyword>
<keyword evidence="10 12" id="KW-0443">Lipid metabolism</keyword>
<keyword evidence="6 12" id="KW-0441">Lipid A biosynthesis</keyword>
<dbReference type="Gene3D" id="3.30.1700.10">
    <property type="entry name" value="lpxc deacetylase, domain 2"/>
    <property type="match status" value="1"/>
</dbReference>
<dbReference type="GO" id="GO:0016020">
    <property type="term" value="C:membrane"/>
    <property type="evidence" value="ECO:0007669"/>
    <property type="project" value="GOC"/>
</dbReference>
<dbReference type="Gene3D" id="3.30.230.20">
    <property type="entry name" value="lpxc deacetylase, domain 1"/>
    <property type="match status" value="1"/>
</dbReference>
<keyword evidence="7 12" id="KW-0479">Metal-binding</keyword>
<feature type="binding site" evidence="12">
    <location>
        <position position="252"/>
    </location>
    <ligand>
        <name>Zn(2+)</name>
        <dbReference type="ChEBI" id="CHEBI:29105"/>
    </ligand>
</feature>
<evidence type="ECO:0000256" key="11">
    <source>
        <dbReference type="ARBA" id="ARBA00024535"/>
    </source>
</evidence>
<evidence type="ECO:0000256" key="5">
    <source>
        <dbReference type="ARBA" id="ARBA00022516"/>
    </source>
</evidence>
<gene>
    <name evidence="12 13" type="primary">lpxC</name>
    <name evidence="13" type="ORF">JZK55_07400</name>
</gene>
<dbReference type="AlphaFoldDB" id="A0A7G1GZY1"/>
<evidence type="ECO:0000313" key="13">
    <source>
        <dbReference type="EMBL" id="BCB95818.1"/>
    </source>
</evidence>
<dbReference type="KEGG" id="dtp:JZK55_07400"/>
<evidence type="ECO:0000256" key="7">
    <source>
        <dbReference type="ARBA" id="ARBA00022723"/>
    </source>
</evidence>
<dbReference type="HAMAP" id="MF_00388">
    <property type="entry name" value="LpxC"/>
    <property type="match status" value="1"/>
</dbReference>
<comment type="pathway">
    <text evidence="3 12">Glycolipid biosynthesis; lipid IV(A) biosynthesis; lipid IV(A) from (3R)-3-hydroxytetradecanoyl-[acyl-carrier-protein] and UDP-N-acetyl-alpha-D-glucosamine: step 2/6.</text>
</comment>
<comment type="catalytic activity">
    <reaction evidence="11 12">
        <text>a UDP-3-O-[(3R)-3-hydroxyacyl]-N-acetyl-alpha-D-glucosamine + H2O = a UDP-3-O-[(3R)-3-hydroxyacyl]-alpha-D-glucosamine + acetate</text>
        <dbReference type="Rhea" id="RHEA:67816"/>
        <dbReference type="ChEBI" id="CHEBI:15377"/>
        <dbReference type="ChEBI" id="CHEBI:30089"/>
        <dbReference type="ChEBI" id="CHEBI:137740"/>
        <dbReference type="ChEBI" id="CHEBI:173225"/>
        <dbReference type="EC" id="3.5.1.108"/>
    </reaction>
</comment>
<dbReference type="RefSeq" id="WP_203473292.1">
    <property type="nucleotide sequence ID" value="NZ_AP022873.1"/>
</dbReference>
<dbReference type="GO" id="GO:0009245">
    <property type="term" value="P:lipid A biosynthetic process"/>
    <property type="evidence" value="ECO:0007669"/>
    <property type="project" value="UniProtKB-UniRule"/>
</dbReference>
<dbReference type="PANTHER" id="PTHR33694">
    <property type="entry name" value="UDP-3-O-ACYL-N-ACETYLGLUCOSAMINE DEACETYLASE 1, MITOCHONDRIAL-RELATED"/>
    <property type="match status" value="1"/>
</dbReference>
<proteinExistence type="inferred from homology"/>
<evidence type="ECO:0000256" key="12">
    <source>
        <dbReference type="HAMAP-Rule" id="MF_00388"/>
    </source>
</evidence>
<evidence type="ECO:0000313" key="14">
    <source>
        <dbReference type="Proteomes" id="UP000516360"/>
    </source>
</evidence>
<dbReference type="UniPathway" id="UPA00359">
    <property type="reaction ID" value="UER00478"/>
</dbReference>
<evidence type="ECO:0000256" key="9">
    <source>
        <dbReference type="ARBA" id="ARBA00022833"/>
    </source>
</evidence>
<evidence type="ECO:0000256" key="10">
    <source>
        <dbReference type="ARBA" id="ARBA00023098"/>
    </source>
</evidence>
<organism evidence="13 14">
    <name type="scientific">Dissulfurispira thermophila</name>
    <dbReference type="NCBI Taxonomy" id="2715679"/>
    <lineage>
        <taxon>Bacteria</taxon>
        <taxon>Pseudomonadati</taxon>
        <taxon>Nitrospirota</taxon>
        <taxon>Thermodesulfovibrionia</taxon>
        <taxon>Thermodesulfovibrionales</taxon>
        <taxon>Dissulfurispiraceae</taxon>
        <taxon>Dissulfurispira</taxon>
    </lineage>
</organism>
<dbReference type="PANTHER" id="PTHR33694:SF1">
    <property type="entry name" value="UDP-3-O-ACYL-N-ACETYLGLUCOSAMINE DEACETYLASE 1, MITOCHONDRIAL-RELATED"/>
    <property type="match status" value="1"/>
</dbReference>
<sequence length="310" mass="33869">MACYLQALKSIMRLQRTIKKETTFYGIGLHTGKYATVKLKPASRDTGIIFYRVDKGAIIRANIGSVIDTAFATTIGFVNGSDVVKIKTVEHLLAAIAGLGIDNLIVEVDGPEIPILDGSSTQLVGIILDAGIAKQGKKMPYIKIKKPIVYEDAYSRIIVLPYDGVRISYCINFGHRILGQQELSIDINEKTFVQEIAPARTFGFLSDVEKLRANGLAKGGSLDNAVIVGDNGILNDAGLRFEDEFVRHKVLDSIGDLSLIGFPIQGHIMLEKAGHTANINFLKKLITSVDSYSLISSEVDHLPNHVLNYN</sequence>
<evidence type="ECO:0000256" key="3">
    <source>
        <dbReference type="ARBA" id="ARBA00005002"/>
    </source>
</evidence>
<dbReference type="EC" id="3.5.1.108" evidence="4 12"/>
<dbReference type="InterPro" id="IPR015870">
    <property type="entry name" value="UDP-acyl_N-AcGlcN_deAcase_N"/>
</dbReference>